<keyword evidence="9" id="KW-1185">Reference proteome</keyword>
<protein>
    <submittedName>
        <fullName evidence="8">C-type cytochrome</fullName>
    </submittedName>
</protein>
<dbReference type="Pfam" id="PF00034">
    <property type="entry name" value="Cytochrom_C"/>
    <property type="match status" value="1"/>
</dbReference>
<feature type="domain" description="Cytochrome c" evidence="7">
    <location>
        <begin position="23"/>
        <end position="126"/>
    </location>
</feature>
<dbReference type="InterPro" id="IPR011041">
    <property type="entry name" value="Quinoprot_gluc/sorb_DH_b-prop"/>
</dbReference>
<dbReference type="Gene3D" id="2.120.10.30">
    <property type="entry name" value="TolB, C-terminal domain"/>
    <property type="match status" value="1"/>
</dbReference>
<keyword evidence="6" id="KW-0732">Signal</keyword>
<dbReference type="OrthoDB" id="9770043at2"/>
<evidence type="ECO:0000313" key="9">
    <source>
        <dbReference type="Proteomes" id="UP000431684"/>
    </source>
</evidence>
<dbReference type="GO" id="GO:0020037">
    <property type="term" value="F:heme binding"/>
    <property type="evidence" value="ECO:0007669"/>
    <property type="project" value="InterPro"/>
</dbReference>
<feature type="compositionally biased region" description="Low complexity" evidence="5">
    <location>
        <begin position="131"/>
        <end position="147"/>
    </location>
</feature>
<gene>
    <name evidence="8" type="ORF">GJV26_04275</name>
</gene>
<dbReference type="AlphaFoldDB" id="A0A6I3XC73"/>
<proteinExistence type="predicted"/>
<feature type="region of interest" description="Disordered" evidence="5">
    <location>
        <begin position="131"/>
        <end position="155"/>
    </location>
</feature>
<organism evidence="8 9">
    <name type="scientific">Pseudoduganella dura</name>
    <dbReference type="NCBI Taxonomy" id="321982"/>
    <lineage>
        <taxon>Bacteria</taxon>
        <taxon>Pseudomonadati</taxon>
        <taxon>Pseudomonadota</taxon>
        <taxon>Betaproteobacteria</taxon>
        <taxon>Burkholderiales</taxon>
        <taxon>Oxalobacteraceae</taxon>
        <taxon>Telluria group</taxon>
        <taxon>Pseudoduganella</taxon>
    </lineage>
</organism>
<dbReference type="PROSITE" id="PS51007">
    <property type="entry name" value="CYTC"/>
    <property type="match status" value="1"/>
</dbReference>
<dbReference type="GO" id="GO:0009055">
    <property type="term" value="F:electron transfer activity"/>
    <property type="evidence" value="ECO:0007669"/>
    <property type="project" value="InterPro"/>
</dbReference>
<comment type="caution">
    <text evidence="8">The sequence shown here is derived from an EMBL/GenBank/DDBJ whole genome shotgun (WGS) entry which is preliminary data.</text>
</comment>
<feature type="signal peptide" evidence="6">
    <location>
        <begin position="1"/>
        <end position="23"/>
    </location>
</feature>
<evidence type="ECO:0000256" key="3">
    <source>
        <dbReference type="ARBA" id="ARBA00023004"/>
    </source>
</evidence>
<dbReference type="InterPro" id="IPR009056">
    <property type="entry name" value="Cyt_c-like_dom"/>
</dbReference>
<keyword evidence="3 4" id="KW-0408">Iron</keyword>
<name>A0A6I3XC73_9BURK</name>
<dbReference type="Pfam" id="PF22807">
    <property type="entry name" value="TrAA12"/>
    <property type="match status" value="2"/>
</dbReference>
<dbReference type="SUPFAM" id="SSF50952">
    <property type="entry name" value="Soluble quinoprotein glucose dehydrogenase"/>
    <property type="match status" value="1"/>
</dbReference>
<reference evidence="8 9" key="1">
    <citation type="submission" date="2019-11" db="EMBL/GenBank/DDBJ databases">
        <title>Draft Genome Sequences of Six Type Strains of the Genus Massilia.</title>
        <authorList>
            <person name="Miess H."/>
            <person name="Frediansyah A."/>
            <person name="Goeker M."/>
            <person name="Gross H."/>
        </authorList>
    </citation>
    <scope>NUCLEOTIDE SEQUENCE [LARGE SCALE GENOMIC DNA]</scope>
    <source>
        <strain evidence="8 9">DSM 17513</strain>
    </source>
</reference>
<evidence type="ECO:0000256" key="2">
    <source>
        <dbReference type="ARBA" id="ARBA00022723"/>
    </source>
</evidence>
<accession>A0A6I3XC73</accession>
<keyword evidence="1 4" id="KW-0349">Heme</keyword>
<dbReference type="InterPro" id="IPR011042">
    <property type="entry name" value="6-blade_b-propeller_TolB-like"/>
</dbReference>
<feature type="region of interest" description="Disordered" evidence="5">
    <location>
        <begin position="169"/>
        <end position="189"/>
    </location>
</feature>
<dbReference type="EMBL" id="WNWM01000002">
    <property type="protein sequence ID" value="MUI11703.1"/>
    <property type="molecule type" value="Genomic_DNA"/>
</dbReference>
<evidence type="ECO:0000256" key="4">
    <source>
        <dbReference type="PROSITE-ProRule" id="PRU00433"/>
    </source>
</evidence>
<evidence type="ECO:0000313" key="8">
    <source>
        <dbReference type="EMBL" id="MUI11703.1"/>
    </source>
</evidence>
<dbReference type="PANTHER" id="PTHR33546">
    <property type="entry name" value="LARGE, MULTIFUNCTIONAL SECRETED PROTEIN-RELATED"/>
    <property type="match status" value="1"/>
</dbReference>
<dbReference type="RefSeq" id="WP_155707740.1">
    <property type="nucleotide sequence ID" value="NZ_BMWU01000003.1"/>
</dbReference>
<dbReference type="PANTHER" id="PTHR33546:SF1">
    <property type="entry name" value="LARGE, MULTIFUNCTIONAL SECRETED PROTEIN"/>
    <property type="match status" value="1"/>
</dbReference>
<dbReference type="InterPro" id="IPR054539">
    <property type="entry name" value="Beta-prop_PDH"/>
</dbReference>
<feature type="chain" id="PRO_5026077488" evidence="6">
    <location>
        <begin position="24"/>
        <end position="571"/>
    </location>
</feature>
<keyword evidence="2 4" id="KW-0479">Metal-binding</keyword>
<dbReference type="GO" id="GO:0046872">
    <property type="term" value="F:metal ion binding"/>
    <property type="evidence" value="ECO:0007669"/>
    <property type="project" value="UniProtKB-KW"/>
</dbReference>
<sequence length="571" mass="60879">MKPIRAALSLCLFLTLPLLAAHAAPVDGAKVFATNCAMCHSVSPDMQALAGPGLFNVLGRRVAGVPGYAYSKALAAAGAAGRTWTARELDRYLLDPGSYAPGTTMPVNVADGESRAALVAWLGTVRGKQAAPAASSGSTPTSASASAQDGWSADRPGRIHEVRADRLARPFATPSAGNSPQTVARPAGVAPSVPDGFEANLWATDPDRGRLLVKAPNGDLFMSSMPKRLIKVFRSSTGERADTVSVFAKDLNRPFGFAFWPVGAEPRYLYVAYVNSIVRFPYRNGDLVASAEPEVVVPTLVAAPGSHTTRTLAFSADGKTMFVSVGSASNIGERIGARPDEPLPAWEAKHGVGGAWGEETDRGVVLAFDPDGGNRRTHATGLRNCVGMYRHPATGDLFCSVNERDLLGDNLPPDYLTRVPAGSFFGWPWYYIGRNEEPRLKGIRPDLRDKARTPDLLVTAHSAPLGMVVYEAGGAARNRFPAEYHGDMFLALHGSWNRTTRTGSKVVRVFMKDGVPAGKYQDFMTGFVVSDREVWGRPSSVAVQDDGSLLVVDDVTGEIWRVSPTAAGAAR</sequence>
<dbReference type="SUPFAM" id="SSF46626">
    <property type="entry name" value="Cytochrome c"/>
    <property type="match status" value="1"/>
</dbReference>
<evidence type="ECO:0000256" key="5">
    <source>
        <dbReference type="SAM" id="MobiDB-lite"/>
    </source>
</evidence>
<evidence type="ECO:0000259" key="7">
    <source>
        <dbReference type="PROSITE" id="PS51007"/>
    </source>
</evidence>
<dbReference type="Proteomes" id="UP000431684">
    <property type="component" value="Unassembled WGS sequence"/>
</dbReference>
<dbReference type="InterPro" id="IPR036909">
    <property type="entry name" value="Cyt_c-like_dom_sf"/>
</dbReference>
<evidence type="ECO:0000256" key="6">
    <source>
        <dbReference type="SAM" id="SignalP"/>
    </source>
</evidence>
<evidence type="ECO:0000256" key="1">
    <source>
        <dbReference type="ARBA" id="ARBA00022617"/>
    </source>
</evidence>
<dbReference type="Gene3D" id="1.10.760.10">
    <property type="entry name" value="Cytochrome c-like domain"/>
    <property type="match status" value="1"/>
</dbReference>